<accession>A0A6A6WV55</accession>
<reference evidence="1" key="1">
    <citation type="journal article" date="2020" name="Stud. Mycol.">
        <title>101 Dothideomycetes genomes: a test case for predicting lifestyles and emergence of pathogens.</title>
        <authorList>
            <person name="Haridas S."/>
            <person name="Albert R."/>
            <person name="Binder M."/>
            <person name="Bloem J."/>
            <person name="Labutti K."/>
            <person name="Salamov A."/>
            <person name="Andreopoulos B."/>
            <person name="Baker S."/>
            <person name="Barry K."/>
            <person name="Bills G."/>
            <person name="Bluhm B."/>
            <person name="Cannon C."/>
            <person name="Castanera R."/>
            <person name="Culley D."/>
            <person name="Daum C."/>
            <person name="Ezra D."/>
            <person name="Gonzalez J."/>
            <person name="Henrissat B."/>
            <person name="Kuo A."/>
            <person name="Liang C."/>
            <person name="Lipzen A."/>
            <person name="Lutzoni F."/>
            <person name="Magnuson J."/>
            <person name="Mondo S."/>
            <person name="Nolan M."/>
            <person name="Ohm R."/>
            <person name="Pangilinan J."/>
            <person name="Park H.-J."/>
            <person name="Ramirez L."/>
            <person name="Alfaro M."/>
            <person name="Sun H."/>
            <person name="Tritt A."/>
            <person name="Yoshinaga Y."/>
            <person name="Zwiers L.-H."/>
            <person name="Turgeon B."/>
            <person name="Goodwin S."/>
            <person name="Spatafora J."/>
            <person name="Crous P."/>
            <person name="Grigoriev I."/>
        </authorList>
    </citation>
    <scope>NUCLEOTIDE SEQUENCE</scope>
    <source>
        <strain evidence="1">CBS 109.77</strain>
    </source>
</reference>
<dbReference type="AlphaFoldDB" id="A0A6A6WV55"/>
<dbReference type="Proteomes" id="UP000799757">
    <property type="component" value="Unassembled WGS sequence"/>
</dbReference>
<name>A0A6A6WV55_9PLEO</name>
<gene>
    <name evidence="1" type="ORF">K505DRAFT_367035</name>
</gene>
<organism evidence="1 2">
    <name type="scientific">Melanomma pulvis-pyrius CBS 109.77</name>
    <dbReference type="NCBI Taxonomy" id="1314802"/>
    <lineage>
        <taxon>Eukaryota</taxon>
        <taxon>Fungi</taxon>
        <taxon>Dikarya</taxon>
        <taxon>Ascomycota</taxon>
        <taxon>Pezizomycotina</taxon>
        <taxon>Dothideomycetes</taxon>
        <taxon>Pleosporomycetidae</taxon>
        <taxon>Pleosporales</taxon>
        <taxon>Melanommataceae</taxon>
        <taxon>Melanomma</taxon>
    </lineage>
</organism>
<protein>
    <submittedName>
        <fullName evidence="1">Uncharacterized protein</fullName>
    </submittedName>
</protein>
<keyword evidence="2" id="KW-1185">Reference proteome</keyword>
<evidence type="ECO:0000313" key="1">
    <source>
        <dbReference type="EMBL" id="KAF2787795.1"/>
    </source>
</evidence>
<sequence>MDMEHVWGWQAPGALIGQPQLSAPHEAGATHRRPWHCDRRWLPSREAIAPVYFGARTKGAGQTEGAIEGIADVAVEGRCSLLFCIASTRSALLVDMTFIQACRNREQPMQTPHAAPSNSLQSRRVRHVCAGWTPPLPSTDPQRTCSLALDNHTTRDGWKRHEERVHFARAAPLLARLRPLWASSAS</sequence>
<proteinExistence type="predicted"/>
<dbReference type="EMBL" id="MU002278">
    <property type="protein sequence ID" value="KAF2787795.1"/>
    <property type="molecule type" value="Genomic_DNA"/>
</dbReference>
<evidence type="ECO:0000313" key="2">
    <source>
        <dbReference type="Proteomes" id="UP000799757"/>
    </source>
</evidence>